<dbReference type="AlphaFoldDB" id="A0A0W0G5C1"/>
<dbReference type="InterPro" id="IPR001810">
    <property type="entry name" value="F-box_dom"/>
</dbReference>
<name>A0A0W0G5C1_MONRR</name>
<comment type="caution">
    <text evidence="2">The sequence shown here is derived from an EMBL/GenBank/DDBJ whole genome shotgun (WGS) entry which is preliminary data.</text>
</comment>
<gene>
    <name evidence="2" type="ORF">WG66_3660</name>
</gene>
<sequence>MTLDFGLRPALRLVLEAMGYMVADAHLGARHMHSHARKPASTQRACGAWDSSNVFSHVASPMVHGCQNASINSIPVELLTDIFEFCQPQSDWTDPLVPTLERIIVVCSHWRTVALAAPYLWSKIALYSPRPIHVSIVRRHLERSKTCPLDLVIRQAMEPEDCESPSEWEDIVAATSMILSDISKHVHRWHSLTLMIYSPAAFPRLVLPTPLLKLVSITGSMLKFDDVQAFWRAILASPAMRSISWSYSIEQKNFLPSLFDCEWGKLIQLAGRFTVDSHLLQILSQCLSLEVLDITDPIDDNTSPATPGTPFVLPSLRVVKFDTAETSLLHHLILPKLQEVVLLRRKETFRPWIDLFDRSQCLLQSVCFKLFSRTDSGEDVAFCLRTHSPTSQIYGSPLPGIVVR</sequence>
<accession>A0A0W0G5C1</accession>
<dbReference type="Pfam" id="PF12937">
    <property type="entry name" value="F-box-like"/>
    <property type="match status" value="1"/>
</dbReference>
<dbReference type="SUPFAM" id="SSF81383">
    <property type="entry name" value="F-box domain"/>
    <property type="match status" value="1"/>
</dbReference>
<reference evidence="2 3" key="1">
    <citation type="submission" date="2015-12" db="EMBL/GenBank/DDBJ databases">
        <title>Draft genome sequence of Moniliophthora roreri, the causal agent of frosty pod rot of cacao.</title>
        <authorList>
            <person name="Aime M.C."/>
            <person name="Diaz-Valderrama J.R."/>
            <person name="Kijpornyongpan T."/>
            <person name="Phillips-Mora W."/>
        </authorList>
    </citation>
    <scope>NUCLEOTIDE SEQUENCE [LARGE SCALE GENOMIC DNA]</scope>
    <source>
        <strain evidence="2 3">MCA 2952</strain>
    </source>
</reference>
<feature type="domain" description="F-box" evidence="1">
    <location>
        <begin position="71"/>
        <end position="125"/>
    </location>
</feature>
<protein>
    <recommendedName>
        <fullName evidence="1">F-box domain-containing protein</fullName>
    </recommendedName>
</protein>
<organism evidence="2 3">
    <name type="scientific">Moniliophthora roreri</name>
    <name type="common">Frosty pod rot fungus</name>
    <name type="synonym">Monilia roreri</name>
    <dbReference type="NCBI Taxonomy" id="221103"/>
    <lineage>
        <taxon>Eukaryota</taxon>
        <taxon>Fungi</taxon>
        <taxon>Dikarya</taxon>
        <taxon>Basidiomycota</taxon>
        <taxon>Agaricomycotina</taxon>
        <taxon>Agaricomycetes</taxon>
        <taxon>Agaricomycetidae</taxon>
        <taxon>Agaricales</taxon>
        <taxon>Marasmiineae</taxon>
        <taxon>Marasmiaceae</taxon>
        <taxon>Moniliophthora</taxon>
    </lineage>
</organism>
<evidence type="ECO:0000313" key="3">
    <source>
        <dbReference type="Proteomes" id="UP000054988"/>
    </source>
</evidence>
<dbReference type="Proteomes" id="UP000054988">
    <property type="component" value="Unassembled WGS sequence"/>
</dbReference>
<evidence type="ECO:0000259" key="1">
    <source>
        <dbReference type="Pfam" id="PF12937"/>
    </source>
</evidence>
<evidence type="ECO:0000313" key="2">
    <source>
        <dbReference type="EMBL" id="KTB43763.1"/>
    </source>
</evidence>
<proteinExistence type="predicted"/>
<dbReference type="InterPro" id="IPR036047">
    <property type="entry name" value="F-box-like_dom_sf"/>
</dbReference>
<dbReference type="Gene3D" id="1.20.1280.50">
    <property type="match status" value="1"/>
</dbReference>
<dbReference type="EMBL" id="LATX01001082">
    <property type="protein sequence ID" value="KTB43763.1"/>
    <property type="molecule type" value="Genomic_DNA"/>
</dbReference>